<gene>
    <name evidence="3" type="ORF">IAC78_02250</name>
</gene>
<evidence type="ECO:0000313" key="4">
    <source>
        <dbReference type="Proteomes" id="UP000823629"/>
    </source>
</evidence>
<dbReference type="SUPFAM" id="SSF46785">
    <property type="entry name" value="Winged helix' DNA-binding domain"/>
    <property type="match status" value="1"/>
</dbReference>
<dbReference type="InterPro" id="IPR007421">
    <property type="entry name" value="Schlafen_AlbA_2_dom"/>
</dbReference>
<organism evidence="3 4">
    <name type="scientific">Candidatus Scatoplasma merdavium</name>
    <dbReference type="NCBI Taxonomy" id="2840932"/>
    <lineage>
        <taxon>Bacteria</taxon>
        <taxon>Bacillati</taxon>
        <taxon>Bacillota</taxon>
        <taxon>Bacilli</taxon>
        <taxon>Bacillales</taxon>
        <taxon>Candidatus Scatoplasma</taxon>
    </lineage>
</organism>
<dbReference type="GO" id="GO:0003677">
    <property type="term" value="F:DNA binding"/>
    <property type="evidence" value="ECO:0007669"/>
    <property type="project" value="UniProtKB-KW"/>
</dbReference>
<dbReference type="PANTHER" id="PTHR30595:SF6">
    <property type="entry name" value="SCHLAFEN ALBA-2 DOMAIN-CONTAINING PROTEIN"/>
    <property type="match status" value="1"/>
</dbReference>
<sequence length="442" mass="50073">MKYEESNKVELKREMIKDLDKEIIAFWNAHGGTIYIGVEDDGNVVGVPQELKDEYDQKISSIVTEGIKPSAKQLVSFGYDKDNVLVIHVNEGSKKPYYVASTGPKPSGTYIRVGRSKQQLTDEEILFMLMDSMNISFEKEIAENQNLHFSYIIELAKAKKIEFSERELLSLGLKNKEGKFTNLGLLISDENPIEIKFALYDKDLNFKTKKIFTGSILKIADQALEYANLLNTTSAVIVPYQAQRIETKSYPGVSLREAILNAICHANYLKPSNIKIEFYDDRGEITSPGGILDGTLEQILRGYQTFRNPGLVRVLDKFNYIENFGKGMKRIQEAYENSDLKPSFDVNNTYFRIILPDLNFHHNSTSNSTIYSTNDSTNRLSDTQVAILSLIKEKNDITIAELANKLNKEISTIKKSIKNLKDAGVLIRVGTNRLGHWELVDK</sequence>
<dbReference type="Proteomes" id="UP000823629">
    <property type="component" value="Unassembled WGS sequence"/>
</dbReference>
<dbReference type="InterPro" id="IPR038461">
    <property type="entry name" value="Schlafen_AlbA_2_dom_sf"/>
</dbReference>
<feature type="domain" description="Schlafen AlbA-2" evidence="2">
    <location>
        <begin position="5"/>
        <end position="120"/>
    </location>
</feature>
<dbReference type="CDD" id="cd00090">
    <property type="entry name" value="HTH_ARSR"/>
    <property type="match status" value="1"/>
</dbReference>
<proteinExistence type="predicted"/>
<reference evidence="3" key="1">
    <citation type="submission" date="2020-10" db="EMBL/GenBank/DDBJ databases">
        <authorList>
            <person name="Gilroy R."/>
        </authorList>
    </citation>
    <scope>NUCLEOTIDE SEQUENCE</scope>
    <source>
        <strain evidence="3">1748</strain>
    </source>
</reference>
<evidence type="ECO:0000256" key="1">
    <source>
        <dbReference type="ARBA" id="ARBA00023125"/>
    </source>
</evidence>
<dbReference type="Gene3D" id="1.10.10.10">
    <property type="entry name" value="Winged helix-like DNA-binding domain superfamily/Winged helix DNA-binding domain"/>
    <property type="match status" value="1"/>
</dbReference>
<dbReference type="Gene3D" id="3.30.950.30">
    <property type="entry name" value="Schlafen, AAA domain"/>
    <property type="match status" value="1"/>
</dbReference>
<dbReference type="Pfam" id="PF13412">
    <property type="entry name" value="HTH_24"/>
    <property type="match status" value="1"/>
</dbReference>
<dbReference type="InterPro" id="IPR036388">
    <property type="entry name" value="WH-like_DNA-bd_sf"/>
</dbReference>
<dbReference type="Gene3D" id="3.30.565.60">
    <property type="match status" value="1"/>
</dbReference>
<dbReference type="Pfam" id="PF04326">
    <property type="entry name" value="SLFN_AlbA_2"/>
    <property type="match status" value="1"/>
</dbReference>
<dbReference type="PANTHER" id="PTHR30595">
    <property type="entry name" value="GLPR-RELATED TRANSCRIPTIONAL REPRESSOR"/>
    <property type="match status" value="1"/>
</dbReference>
<name>A0A9D9D967_9BACL</name>
<dbReference type="AlphaFoldDB" id="A0A9D9D967"/>
<dbReference type="Pfam" id="PF13749">
    <property type="entry name" value="HATPase_c_4"/>
    <property type="match status" value="1"/>
</dbReference>
<dbReference type="EMBL" id="JADING010000063">
    <property type="protein sequence ID" value="MBO8414284.1"/>
    <property type="molecule type" value="Genomic_DNA"/>
</dbReference>
<comment type="caution">
    <text evidence="3">The sequence shown here is derived from an EMBL/GenBank/DDBJ whole genome shotgun (WGS) entry which is preliminary data.</text>
</comment>
<evidence type="ECO:0000259" key="2">
    <source>
        <dbReference type="Pfam" id="PF04326"/>
    </source>
</evidence>
<evidence type="ECO:0000313" key="3">
    <source>
        <dbReference type="EMBL" id="MBO8414284.1"/>
    </source>
</evidence>
<dbReference type="InterPro" id="IPR011991">
    <property type="entry name" value="ArsR-like_HTH"/>
</dbReference>
<reference evidence="3" key="2">
    <citation type="journal article" date="2021" name="PeerJ">
        <title>Extensive microbial diversity within the chicken gut microbiome revealed by metagenomics and culture.</title>
        <authorList>
            <person name="Gilroy R."/>
            <person name="Ravi A."/>
            <person name="Getino M."/>
            <person name="Pursley I."/>
            <person name="Horton D.L."/>
            <person name="Alikhan N.F."/>
            <person name="Baker D."/>
            <person name="Gharbi K."/>
            <person name="Hall N."/>
            <person name="Watson M."/>
            <person name="Adriaenssens E.M."/>
            <person name="Foster-Nyarko E."/>
            <person name="Jarju S."/>
            <person name="Secka A."/>
            <person name="Antonio M."/>
            <person name="Oren A."/>
            <person name="Chaudhuri R.R."/>
            <person name="La Ragione R."/>
            <person name="Hildebrand F."/>
            <person name="Pallen M.J."/>
        </authorList>
    </citation>
    <scope>NUCLEOTIDE SEQUENCE</scope>
    <source>
        <strain evidence="3">1748</strain>
    </source>
</reference>
<dbReference type="InterPro" id="IPR036390">
    <property type="entry name" value="WH_DNA-bd_sf"/>
</dbReference>
<keyword evidence="1" id="KW-0238">DNA-binding</keyword>
<dbReference type="InterPro" id="IPR038475">
    <property type="entry name" value="RecG_C_sf"/>
</dbReference>
<accession>A0A9D9D967</accession>
<protein>
    <submittedName>
        <fullName evidence="3">DNA binding domain-containing protein</fullName>
    </submittedName>
</protein>